<dbReference type="AlphaFoldDB" id="A0A368H8P4"/>
<reference evidence="2 3" key="1">
    <citation type="submission" date="2014-10" db="EMBL/GenBank/DDBJ databases">
        <title>Draft genome of the hookworm Ancylostoma caninum.</title>
        <authorList>
            <person name="Mitreva M."/>
        </authorList>
    </citation>
    <scope>NUCLEOTIDE SEQUENCE [LARGE SCALE GENOMIC DNA]</scope>
    <source>
        <strain evidence="2 3">Baltimore</strain>
    </source>
</reference>
<keyword evidence="3" id="KW-1185">Reference proteome</keyword>
<gene>
    <name evidence="2" type="ORF">ANCCAN_00969</name>
</gene>
<organism evidence="2 3">
    <name type="scientific">Ancylostoma caninum</name>
    <name type="common">Dog hookworm</name>
    <dbReference type="NCBI Taxonomy" id="29170"/>
    <lineage>
        <taxon>Eukaryota</taxon>
        <taxon>Metazoa</taxon>
        <taxon>Ecdysozoa</taxon>
        <taxon>Nematoda</taxon>
        <taxon>Chromadorea</taxon>
        <taxon>Rhabditida</taxon>
        <taxon>Rhabditina</taxon>
        <taxon>Rhabditomorpha</taxon>
        <taxon>Strongyloidea</taxon>
        <taxon>Ancylostomatidae</taxon>
        <taxon>Ancylostomatinae</taxon>
        <taxon>Ancylostoma</taxon>
    </lineage>
</organism>
<dbReference type="EMBL" id="JOJR01000004">
    <property type="protein sequence ID" value="RCN52973.1"/>
    <property type="molecule type" value="Genomic_DNA"/>
</dbReference>
<comment type="caution">
    <text evidence="2">The sequence shown here is derived from an EMBL/GenBank/DDBJ whole genome shotgun (WGS) entry which is preliminary data.</text>
</comment>
<feature type="region of interest" description="Disordered" evidence="1">
    <location>
        <begin position="1"/>
        <end position="87"/>
    </location>
</feature>
<name>A0A368H8P4_ANCCA</name>
<evidence type="ECO:0000256" key="1">
    <source>
        <dbReference type="SAM" id="MobiDB-lite"/>
    </source>
</evidence>
<dbReference type="Proteomes" id="UP000252519">
    <property type="component" value="Unassembled WGS sequence"/>
</dbReference>
<accession>A0A368H8P4</accession>
<evidence type="ECO:0000313" key="2">
    <source>
        <dbReference type="EMBL" id="RCN52973.1"/>
    </source>
</evidence>
<evidence type="ECO:0000313" key="3">
    <source>
        <dbReference type="Proteomes" id="UP000252519"/>
    </source>
</evidence>
<feature type="compositionally biased region" description="Basic residues" evidence="1">
    <location>
        <begin position="19"/>
        <end position="38"/>
    </location>
</feature>
<proteinExistence type="predicted"/>
<sequence>MTRKVRNAEPPPQSFGVIRKTKPPKRRKTKPPPRRKTRPPPLFAPIPNIARKAESTSQLLTTEKIKEKETPYVQQQATRGDAEQVDP</sequence>
<protein>
    <submittedName>
        <fullName evidence="2">Uncharacterized protein</fullName>
    </submittedName>
</protein>